<evidence type="ECO:0000313" key="4">
    <source>
        <dbReference type="EMBL" id="GMI08702.1"/>
    </source>
</evidence>
<dbReference type="EMBL" id="BRXW01000128">
    <property type="protein sequence ID" value="GMI08702.1"/>
    <property type="molecule type" value="Genomic_DNA"/>
</dbReference>
<dbReference type="Gene3D" id="3.40.50.1820">
    <property type="entry name" value="alpha/beta hydrolase"/>
    <property type="match status" value="1"/>
</dbReference>
<dbReference type="PANTHER" id="PTHR23024:SF24">
    <property type="entry name" value="ALPHA_BETA HYDROLASE FOLD-3 DOMAIN-CONTAINING PROTEIN"/>
    <property type="match status" value="1"/>
</dbReference>
<evidence type="ECO:0000259" key="3">
    <source>
        <dbReference type="Pfam" id="PF07859"/>
    </source>
</evidence>
<gene>
    <name evidence="4" type="ORF">TrLO_g2330</name>
</gene>
<dbReference type="OrthoDB" id="206647at2759"/>
<dbReference type="PANTHER" id="PTHR23024">
    <property type="entry name" value="ARYLACETAMIDE DEACETYLASE"/>
    <property type="match status" value="1"/>
</dbReference>
<dbReference type="AlphaFoldDB" id="A0A9W7CEX5"/>
<feature type="compositionally biased region" description="Acidic residues" evidence="1">
    <location>
        <begin position="455"/>
        <end position="480"/>
    </location>
</feature>
<name>A0A9W7CEX5_9STRA</name>
<keyword evidence="5" id="KW-1185">Reference proteome</keyword>
<dbReference type="InterPro" id="IPR029058">
    <property type="entry name" value="AB_hydrolase_fold"/>
</dbReference>
<keyword evidence="2" id="KW-1133">Transmembrane helix</keyword>
<dbReference type="InterPro" id="IPR050466">
    <property type="entry name" value="Carboxylest/Gibb_receptor"/>
</dbReference>
<accession>A0A9W7CEX5</accession>
<evidence type="ECO:0000256" key="1">
    <source>
        <dbReference type="SAM" id="MobiDB-lite"/>
    </source>
</evidence>
<keyword evidence="2" id="KW-0812">Transmembrane</keyword>
<comment type="caution">
    <text evidence="4">The sequence shown here is derived from an EMBL/GenBank/DDBJ whole genome shotgun (WGS) entry which is preliminary data.</text>
</comment>
<sequence>MSYKGSPYNAADDPVGFVKQTLEGMPGYKKQGDADSPPAPSFIGSFIGSALSLELLGYPAWLIIGLSASSLVILYSLFTIWRTIFFLGRPTASETRPNLTKSIFTNPNISFADRVIQFFFPLILPVAQLCWEHNNNGGRAGPTPEQISTVRSAVQYLSDMSYDSILPTLNYTVTTVDLKTHSVLLHTPKPFDPSTPFESLPPLIIWCHGGGLTIGGAKDASLSDFMKLLNDKAVGSTVPPIFASVDYRLSPEHKFPSPIDDVYSTILHFSKTLNITHESIHLAGVSAGAYLTLVGLKKASDSGIKINSVFLQEPMMEFTGEFESEFVNAYTRTCPPRWLKWCWEVFKGEDVGDVYMGLNEEGGRFWKELGKRGDATKIVVSVAAGDPMCGAAEKLVGFMKGGGGKLEVKSFKTRASHACAVCDGEESKKIVGAFAENVFGFGGNEESRKGGVEGVEGEDEDEDGDGEEDGDEDSDDSFDE</sequence>
<organism evidence="4 5">
    <name type="scientific">Triparma laevis f. longispina</name>
    <dbReference type="NCBI Taxonomy" id="1714387"/>
    <lineage>
        <taxon>Eukaryota</taxon>
        <taxon>Sar</taxon>
        <taxon>Stramenopiles</taxon>
        <taxon>Ochrophyta</taxon>
        <taxon>Bolidophyceae</taxon>
        <taxon>Parmales</taxon>
        <taxon>Triparmaceae</taxon>
        <taxon>Triparma</taxon>
    </lineage>
</organism>
<dbReference type="InterPro" id="IPR013094">
    <property type="entry name" value="AB_hydrolase_3"/>
</dbReference>
<proteinExistence type="predicted"/>
<evidence type="ECO:0000256" key="2">
    <source>
        <dbReference type="SAM" id="Phobius"/>
    </source>
</evidence>
<feature type="transmembrane region" description="Helical" evidence="2">
    <location>
        <begin position="58"/>
        <end position="81"/>
    </location>
</feature>
<dbReference type="Pfam" id="PF07859">
    <property type="entry name" value="Abhydrolase_3"/>
    <property type="match status" value="1"/>
</dbReference>
<keyword evidence="2" id="KW-0472">Membrane</keyword>
<dbReference type="Proteomes" id="UP001165122">
    <property type="component" value="Unassembled WGS sequence"/>
</dbReference>
<feature type="domain" description="Alpha/beta hydrolase fold-3" evidence="3">
    <location>
        <begin position="204"/>
        <end position="412"/>
    </location>
</feature>
<reference evidence="5" key="1">
    <citation type="journal article" date="2023" name="Commun. Biol.">
        <title>Genome analysis of Parmales, the sister group of diatoms, reveals the evolutionary specialization of diatoms from phago-mixotrophs to photoautotrophs.</title>
        <authorList>
            <person name="Ban H."/>
            <person name="Sato S."/>
            <person name="Yoshikawa S."/>
            <person name="Yamada K."/>
            <person name="Nakamura Y."/>
            <person name="Ichinomiya M."/>
            <person name="Sato N."/>
            <person name="Blanc-Mathieu R."/>
            <person name="Endo H."/>
            <person name="Kuwata A."/>
            <person name="Ogata H."/>
        </authorList>
    </citation>
    <scope>NUCLEOTIDE SEQUENCE [LARGE SCALE GENOMIC DNA]</scope>
    <source>
        <strain evidence="5">NIES 3700</strain>
    </source>
</reference>
<feature type="region of interest" description="Disordered" evidence="1">
    <location>
        <begin position="440"/>
        <end position="480"/>
    </location>
</feature>
<dbReference type="GO" id="GO:0016787">
    <property type="term" value="F:hydrolase activity"/>
    <property type="evidence" value="ECO:0007669"/>
    <property type="project" value="InterPro"/>
</dbReference>
<protein>
    <recommendedName>
        <fullName evidence="3">Alpha/beta hydrolase fold-3 domain-containing protein</fullName>
    </recommendedName>
</protein>
<dbReference type="SUPFAM" id="SSF53474">
    <property type="entry name" value="alpha/beta-Hydrolases"/>
    <property type="match status" value="1"/>
</dbReference>
<evidence type="ECO:0000313" key="5">
    <source>
        <dbReference type="Proteomes" id="UP001165122"/>
    </source>
</evidence>